<dbReference type="PANTHER" id="PTHR21625">
    <property type="entry name" value="NYD-SP28 PROTEIN"/>
    <property type="match status" value="1"/>
</dbReference>
<dbReference type="GO" id="GO:0070286">
    <property type="term" value="P:axonemal dynein complex assembly"/>
    <property type="evidence" value="ECO:0007669"/>
    <property type="project" value="InterPro"/>
</dbReference>
<evidence type="ECO:0000313" key="7">
    <source>
        <dbReference type="Proteomes" id="UP000023152"/>
    </source>
</evidence>
<sequence length="569" mass="68012">MEEGLLLGEMVSGERLGFRGDNSNSNDILDETISLADIVSPHSLEQNVNKKEIDLTSEIHDNDNKKENENIKTSLITNETIIEKQIITKIQQEEIYKKYQEINNKMLKRLLNINNLNDQSIIKQFGIKIKILQKWRYILRENKLEEMRKEWIPYLDYFYNNKILTLNNNSICNNCNDINILELNIKYNMTNQHFKQLKELLNIHQNKINEYLKEFEKDLEILKNEFNYEKQDMINYYIKFQKQIQILNELILKEFEQVSDFEKQNFESEREEIKNKNLEDLNVLKITLETEIEVYEKQFDECHDQFIELTKDKNKEFIQLKKKDEHISNEIKRLIINNDILHNECLQLKKKLIQNKQEWLLKNDLLKKEKQEMNQHFVSLKNRLNKFRKNENNKLSFIISEFNKNEKELRNLIDIANSIFKLYQIQRKYQLQQEQIYTTQQITNIPEYSIYTSNISQDKIHLINHFMTKYNKALIDFNVISETKKSLLAENYKLKQLLNQYFDCIAVDGGDTTNKSHHNTLLLINKTLGVIDIKDSTKRLIIDGNTVFRQYCLQGYQQTDTSSLSKGSQ</sequence>
<comment type="subcellular location">
    <subcellularLocation>
        <location evidence="1">Cytoplasm</location>
        <location evidence="1">Cytoskeleton</location>
        <location evidence="1">Flagellum axoneme</location>
    </subcellularLocation>
</comment>
<dbReference type="Proteomes" id="UP000023152">
    <property type="component" value="Unassembled WGS sequence"/>
</dbReference>
<reference evidence="6 7" key="1">
    <citation type="journal article" date="2013" name="Curr. Biol.">
        <title>The Genome of the Foraminiferan Reticulomyxa filosa.</title>
        <authorList>
            <person name="Glockner G."/>
            <person name="Hulsmann N."/>
            <person name="Schleicher M."/>
            <person name="Noegel A.A."/>
            <person name="Eichinger L."/>
            <person name="Gallinger C."/>
            <person name="Pawlowski J."/>
            <person name="Sierra R."/>
            <person name="Euteneuer U."/>
            <person name="Pillet L."/>
            <person name="Moustafa A."/>
            <person name="Platzer M."/>
            <person name="Groth M."/>
            <person name="Szafranski K."/>
            <person name="Schliwa M."/>
        </authorList>
    </citation>
    <scope>NUCLEOTIDE SEQUENCE [LARGE SCALE GENOMIC DNA]</scope>
</reference>
<evidence type="ECO:0000256" key="2">
    <source>
        <dbReference type="ARBA" id="ARBA00022846"/>
    </source>
</evidence>
<dbReference type="EMBL" id="ASPP01029255">
    <property type="protein sequence ID" value="ETO04519.1"/>
    <property type="molecule type" value="Genomic_DNA"/>
</dbReference>
<evidence type="ECO:0000256" key="3">
    <source>
        <dbReference type="ARBA" id="ARBA00023069"/>
    </source>
</evidence>
<dbReference type="OrthoDB" id="7760980at2759"/>
<evidence type="ECO:0000256" key="5">
    <source>
        <dbReference type="SAM" id="Coils"/>
    </source>
</evidence>
<dbReference type="GO" id="GO:0003352">
    <property type="term" value="P:regulation of cilium movement"/>
    <property type="evidence" value="ECO:0007669"/>
    <property type="project" value="TreeGrafter"/>
</dbReference>
<dbReference type="GO" id="GO:0060285">
    <property type="term" value="P:cilium-dependent cell motility"/>
    <property type="evidence" value="ECO:0007669"/>
    <property type="project" value="TreeGrafter"/>
</dbReference>
<protein>
    <submittedName>
        <fullName evidence="6">Flagellar associated protein</fullName>
    </submittedName>
</protein>
<accession>X6LSB1</accession>
<evidence type="ECO:0000256" key="1">
    <source>
        <dbReference type="ARBA" id="ARBA00004611"/>
    </source>
</evidence>
<evidence type="ECO:0000313" key="6">
    <source>
        <dbReference type="EMBL" id="ETO04519.1"/>
    </source>
</evidence>
<keyword evidence="5" id="KW-0175">Coiled coil</keyword>
<dbReference type="PANTHER" id="PTHR21625:SF0">
    <property type="entry name" value="DYNEIN REGULATORY COMPLEX SUBUNIT 2"/>
    <property type="match status" value="1"/>
</dbReference>
<dbReference type="InterPro" id="IPR039750">
    <property type="entry name" value="DRC1/DRC2"/>
</dbReference>
<comment type="caution">
    <text evidence="6">The sequence shown here is derived from an EMBL/GenBank/DDBJ whole genome shotgun (WGS) entry which is preliminary data.</text>
</comment>
<proteinExistence type="predicted"/>
<feature type="coiled-coil region" evidence="5">
    <location>
        <begin position="349"/>
        <end position="390"/>
    </location>
</feature>
<dbReference type="OMA" id="KINQKCR"/>
<keyword evidence="2 6" id="KW-0282">Flagellum</keyword>
<keyword evidence="4" id="KW-0966">Cell projection</keyword>
<feature type="coiled-coil region" evidence="5">
    <location>
        <begin position="194"/>
        <end position="232"/>
    </location>
</feature>
<evidence type="ECO:0000256" key="4">
    <source>
        <dbReference type="ARBA" id="ARBA00023273"/>
    </source>
</evidence>
<name>X6LSB1_RETFI</name>
<keyword evidence="3" id="KW-0969">Cilium</keyword>
<keyword evidence="7" id="KW-1185">Reference proteome</keyword>
<dbReference type="AlphaFoldDB" id="X6LSB1"/>
<organism evidence="6 7">
    <name type="scientific">Reticulomyxa filosa</name>
    <dbReference type="NCBI Taxonomy" id="46433"/>
    <lineage>
        <taxon>Eukaryota</taxon>
        <taxon>Sar</taxon>
        <taxon>Rhizaria</taxon>
        <taxon>Retaria</taxon>
        <taxon>Foraminifera</taxon>
        <taxon>Monothalamids</taxon>
        <taxon>Reticulomyxidae</taxon>
        <taxon>Reticulomyxa</taxon>
    </lineage>
</organism>
<gene>
    <name evidence="6" type="ORF">RFI_32877</name>
</gene>
<dbReference type="GO" id="GO:0005858">
    <property type="term" value="C:axonemal dynein complex"/>
    <property type="evidence" value="ECO:0007669"/>
    <property type="project" value="InterPro"/>
</dbReference>